<dbReference type="SUPFAM" id="SSF53335">
    <property type="entry name" value="S-adenosyl-L-methionine-dependent methyltransferases"/>
    <property type="match status" value="1"/>
</dbReference>
<dbReference type="InterPro" id="IPR010719">
    <property type="entry name" value="MnmM_MeTrfase"/>
</dbReference>
<dbReference type="GO" id="GO:0032259">
    <property type="term" value="P:methylation"/>
    <property type="evidence" value="ECO:0007669"/>
    <property type="project" value="UniProtKB-KW"/>
</dbReference>
<evidence type="ECO:0000313" key="1">
    <source>
        <dbReference type="EMBL" id="TCS91378.1"/>
    </source>
</evidence>
<dbReference type="Gene3D" id="3.40.50.150">
    <property type="entry name" value="Vaccinia Virus protein VP39"/>
    <property type="match status" value="1"/>
</dbReference>
<sequence>MVIKMKFKHFINPVETVKKIMYYYVKEGYIALDCTVGNGKDTLRLAKLVGKNGKVYGFDIQGEAINNTKNKLKELGLEQNVILINDGHENINKYIHENLDFIVYNLGYLPGGDKNIKTQPTTTIKSLKKALPLLNNNGLLLITCYVGHDGGKEEQEIVEIFLKSLDQKMYNVLQFKFINQRNNPPILYGVEKTY</sequence>
<reference evidence="1 2" key="1">
    <citation type="submission" date="2019-03" db="EMBL/GenBank/DDBJ databases">
        <title>Genomic Encyclopedia of Type Strains, Phase IV (KMG-IV): sequencing the most valuable type-strain genomes for metagenomic binning, comparative biology and taxonomic classification.</title>
        <authorList>
            <person name="Goeker M."/>
        </authorList>
    </citation>
    <scope>NUCLEOTIDE SEQUENCE [LARGE SCALE GENOMIC DNA]</scope>
    <source>
        <strain evidence="1 2">DSM 26752</strain>
    </source>
</reference>
<gene>
    <name evidence="1" type="ORF">EDD65_102313</name>
</gene>
<protein>
    <submittedName>
        <fullName evidence="1">Putative rRNA methylase</fullName>
    </submittedName>
</protein>
<comment type="caution">
    <text evidence="1">The sequence shown here is derived from an EMBL/GenBank/DDBJ whole genome shotgun (WGS) entry which is preliminary data.</text>
</comment>
<keyword evidence="1" id="KW-0808">Transferase</keyword>
<name>A0A4R3KYU3_9FIRM</name>
<dbReference type="AlphaFoldDB" id="A0A4R3KYU3"/>
<dbReference type="Pfam" id="PF06962">
    <property type="entry name" value="rRNA_methylase"/>
    <property type="match status" value="1"/>
</dbReference>
<dbReference type="InterPro" id="IPR029063">
    <property type="entry name" value="SAM-dependent_MTases_sf"/>
</dbReference>
<dbReference type="GO" id="GO:0008168">
    <property type="term" value="F:methyltransferase activity"/>
    <property type="evidence" value="ECO:0007669"/>
    <property type="project" value="UniProtKB-KW"/>
</dbReference>
<dbReference type="PANTHER" id="PTHR35276">
    <property type="entry name" value="S-ADENOSYL-L-METHIONINE-DEPENDENT METHYLTRANSFERASES SUPERFAMILY PROTEIN"/>
    <property type="match status" value="1"/>
</dbReference>
<keyword evidence="1" id="KW-0489">Methyltransferase</keyword>
<accession>A0A4R3KYU3</accession>
<proteinExistence type="predicted"/>
<dbReference type="Proteomes" id="UP000294567">
    <property type="component" value="Unassembled WGS sequence"/>
</dbReference>
<keyword evidence="2" id="KW-1185">Reference proteome</keyword>
<dbReference type="CDD" id="cd02440">
    <property type="entry name" value="AdoMet_MTases"/>
    <property type="match status" value="1"/>
</dbReference>
<dbReference type="EMBL" id="SMAE01000002">
    <property type="protein sequence ID" value="TCS91378.1"/>
    <property type="molecule type" value="Genomic_DNA"/>
</dbReference>
<dbReference type="PANTHER" id="PTHR35276:SF1">
    <property type="entry name" value="TRNA (MNM(5)S(2)U34)-METHYLTRANSFERASE, CHLOROPLASTIC"/>
    <property type="match status" value="1"/>
</dbReference>
<evidence type="ECO:0000313" key="2">
    <source>
        <dbReference type="Proteomes" id="UP000294567"/>
    </source>
</evidence>
<organism evidence="1 2">
    <name type="scientific">Keratinibaculum paraultunense</name>
    <dbReference type="NCBI Taxonomy" id="1278232"/>
    <lineage>
        <taxon>Bacteria</taxon>
        <taxon>Bacillati</taxon>
        <taxon>Bacillota</taxon>
        <taxon>Tissierellia</taxon>
        <taxon>Tissierellales</taxon>
        <taxon>Tepidimicrobiaceae</taxon>
        <taxon>Keratinibaculum</taxon>
    </lineage>
</organism>